<dbReference type="Proteomes" id="UP000317977">
    <property type="component" value="Unassembled WGS sequence"/>
</dbReference>
<accession>A0A5C6EIG1</accession>
<organism evidence="1 2">
    <name type="scientific">Rubripirellula reticaptiva</name>
    <dbReference type="NCBI Taxonomy" id="2528013"/>
    <lineage>
        <taxon>Bacteria</taxon>
        <taxon>Pseudomonadati</taxon>
        <taxon>Planctomycetota</taxon>
        <taxon>Planctomycetia</taxon>
        <taxon>Pirellulales</taxon>
        <taxon>Pirellulaceae</taxon>
        <taxon>Rubripirellula</taxon>
    </lineage>
</organism>
<sequence length="134" mass="15221">MYARFRIVLLNAMISVCVISPAQSPIRSRKELLRDPSDAGIGLSLPRYRDYKPAADLQKRRDHFAELGLIHPGFAGRGFASQGLGAFYLDLNRLLLDPWFVSGYRPVPWCPPPLYRPAWDGDFQNRPPVGLWQP</sequence>
<dbReference type="AlphaFoldDB" id="A0A5C6EIG1"/>
<proteinExistence type="predicted"/>
<evidence type="ECO:0000313" key="1">
    <source>
        <dbReference type="EMBL" id="TWU49533.1"/>
    </source>
</evidence>
<dbReference type="EMBL" id="SJPX01000004">
    <property type="protein sequence ID" value="TWU49533.1"/>
    <property type="molecule type" value="Genomic_DNA"/>
</dbReference>
<name>A0A5C6EIG1_9BACT</name>
<gene>
    <name evidence="1" type="ORF">Poly59_41500</name>
</gene>
<evidence type="ECO:0000313" key="2">
    <source>
        <dbReference type="Proteomes" id="UP000317977"/>
    </source>
</evidence>
<keyword evidence="2" id="KW-1185">Reference proteome</keyword>
<protein>
    <submittedName>
        <fullName evidence="1">Uncharacterized protein</fullName>
    </submittedName>
</protein>
<comment type="caution">
    <text evidence="1">The sequence shown here is derived from an EMBL/GenBank/DDBJ whole genome shotgun (WGS) entry which is preliminary data.</text>
</comment>
<reference evidence="1 2" key="1">
    <citation type="submission" date="2019-02" db="EMBL/GenBank/DDBJ databases">
        <title>Deep-cultivation of Planctomycetes and their phenomic and genomic characterization uncovers novel biology.</title>
        <authorList>
            <person name="Wiegand S."/>
            <person name="Jogler M."/>
            <person name="Boedeker C."/>
            <person name="Pinto D."/>
            <person name="Vollmers J."/>
            <person name="Rivas-Marin E."/>
            <person name="Kohn T."/>
            <person name="Peeters S.H."/>
            <person name="Heuer A."/>
            <person name="Rast P."/>
            <person name="Oberbeckmann S."/>
            <person name="Bunk B."/>
            <person name="Jeske O."/>
            <person name="Meyerdierks A."/>
            <person name="Storesund J.E."/>
            <person name="Kallscheuer N."/>
            <person name="Luecker S."/>
            <person name="Lage O.M."/>
            <person name="Pohl T."/>
            <person name="Merkel B.J."/>
            <person name="Hornburger P."/>
            <person name="Mueller R.-W."/>
            <person name="Bruemmer F."/>
            <person name="Labrenz M."/>
            <person name="Spormann A.M."/>
            <person name="Op Den Camp H."/>
            <person name="Overmann J."/>
            <person name="Amann R."/>
            <person name="Jetten M.S.M."/>
            <person name="Mascher T."/>
            <person name="Medema M.H."/>
            <person name="Devos D.P."/>
            <person name="Kaster A.-K."/>
            <person name="Ovreas L."/>
            <person name="Rohde M."/>
            <person name="Galperin M.Y."/>
            <person name="Jogler C."/>
        </authorList>
    </citation>
    <scope>NUCLEOTIDE SEQUENCE [LARGE SCALE GENOMIC DNA]</scope>
    <source>
        <strain evidence="1 2">Poly59</strain>
    </source>
</reference>